<dbReference type="EMBL" id="UGGT01000001">
    <property type="protein sequence ID" value="STO22950.1"/>
    <property type="molecule type" value="Genomic_DNA"/>
</dbReference>
<gene>
    <name evidence="3" type="ORF">NCTC11370_03052</name>
</gene>
<keyword evidence="4" id="KW-1185">Reference proteome</keyword>
<evidence type="ECO:0000256" key="2">
    <source>
        <dbReference type="SAM" id="Phobius"/>
    </source>
</evidence>
<feature type="region of interest" description="Disordered" evidence="1">
    <location>
        <begin position="30"/>
        <end position="50"/>
    </location>
</feature>
<protein>
    <submittedName>
        <fullName evidence="3">Uncharacterized protein</fullName>
    </submittedName>
</protein>
<organism evidence="3 4">
    <name type="scientific">Fluoribacter dumoffii</name>
    <dbReference type="NCBI Taxonomy" id="463"/>
    <lineage>
        <taxon>Bacteria</taxon>
        <taxon>Pseudomonadati</taxon>
        <taxon>Pseudomonadota</taxon>
        <taxon>Gammaproteobacteria</taxon>
        <taxon>Legionellales</taxon>
        <taxon>Legionellaceae</taxon>
        <taxon>Fluoribacter</taxon>
    </lineage>
</organism>
<keyword evidence="2" id="KW-1133">Transmembrane helix</keyword>
<dbReference type="Proteomes" id="UP000254554">
    <property type="component" value="Unassembled WGS sequence"/>
</dbReference>
<feature type="compositionally biased region" description="Basic and acidic residues" evidence="1">
    <location>
        <begin position="30"/>
        <end position="49"/>
    </location>
</feature>
<feature type="transmembrane region" description="Helical" evidence="2">
    <location>
        <begin position="71"/>
        <end position="90"/>
    </location>
</feature>
<dbReference type="AlphaFoldDB" id="A0A377GEF2"/>
<feature type="transmembrane region" description="Helical" evidence="2">
    <location>
        <begin position="96"/>
        <end position="115"/>
    </location>
</feature>
<keyword evidence="2" id="KW-0812">Transmembrane</keyword>
<dbReference type="STRING" id="1094715.GCA_000236165_03038"/>
<reference evidence="3 4" key="1">
    <citation type="submission" date="2018-06" db="EMBL/GenBank/DDBJ databases">
        <authorList>
            <consortium name="Pathogen Informatics"/>
            <person name="Doyle S."/>
        </authorList>
    </citation>
    <scope>NUCLEOTIDE SEQUENCE [LARGE SCALE GENOMIC DNA]</scope>
    <source>
        <strain evidence="3 4">NCTC11370</strain>
    </source>
</reference>
<evidence type="ECO:0000313" key="4">
    <source>
        <dbReference type="Proteomes" id="UP000254554"/>
    </source>
</evidence>
<keyword evidence="2" id="KW-0472">Membrane</keyword>
<dbReference type="RefSeq" id="WP_010655070.1">
    <property type="nucleotide sequence ID" value="NZ_JAPHOO010000002.1"/>
</dbReference>
<evidence type="ECO:0000256" key="1">
    <source>
        <dbReference type="SAM" id="MobiDB-lite"/>
    </source>
</evidence>
<name>A0A377GEF2_9GAMM</name>
<accession>A0A377GEF2</accession>
<proteinExistence type="predicted"/>
<sequence length="137" mass="15616">MSKYRTKFKTINTQIVTPLDELINELEYREQQEFEQPESEHSGQPDHLEGLGQLSNNQHSIFYRLNHAETLNNGVLIAMLSGMLLFTLSLCSQDNKYALTGLAIALAAFFLRAIIELIGDAMENNKGSYIYQSHYRS</sequence>
<dbReference type="OrthoDB" id="5653805at2"/>
<dbReference type="GeneID" id="93293933"/>
<evidence type="ECO:0000313" key="3">
    <source>
        <dbReference type="EMBL" id="STO22950.1"/>
    </source>
</evidence>